<dbReference type="PROSITE" id="PS51077">
    <property type="entry name" value="HTH_ICLR"/>
    <property type="match status" value="1"/>
</dbReference>
<dbReference type="SMART" id="SM00346">
    <property type="entry name" value="HTH_ICLR"/>
    <property type="match status" value="1"/>
</dbReference>
<dbReference type="Gene3D" id="3.30.450.40">
    <property type="match status" value="1"/>
</dbReference>
<dbReference type="Pfam" id="PF01614">
    <property type="entry name" value="IclR_C"/>
    <property type="match status" value="1"/>
</dbReference>
<name>A0A830GEF6_9EURY</name>
<evidence type="ECO:0000256" key="3">
    <source>
        <dbReference type="ARBA" id="ARBA00023163"/>
    </source>
</evidence>
<evidence type="ECO:0000313" key="6">
    <source>
        <dbReference type="EMBL" id="GGN24543.1"/>
    </source>
</evidence>
<dbReference type="InterPro" id="IPR050707">
    <property type="entry name" value="HTH_MetabolicPath_Reg"/>
</dbReference>
<evidence type="ECO:0000256" key="1">
    <source>
        <dbReference type="ARBA" id="ARBA00023015"/>
    </source>
</evidence>
<dbReference type="OrthoDB" id="14763at2157"/>
<proteinExistence type="predicted"/>
<dbReference type="GO" id="GO:0003700">
    <property type="term" value="F:DNA-binding transcription factor activity"/>
    <property type="evidence" value="ECO:0007669"/>
    <property type="project" value="TreeGrafter"/>
</dbReference>
<protein>
    <submittedName>
        <fullName evidence="6">DNA-binding transcriptional regulator KdgR</fullName>
    </submittedName>
</protein>
<dbReference type="AlphaFoldDB" id="A0A830GEF6"/>
<dbReference type="InterPro" id="IPR029016">
    <property type="entry name" value="GAF-like_dom_sf"/>
</dbReference>
<keyword evidence="3" id="KW-0804">Transcription</keyword>
<dbReference type="InterPro" id="IPR005471">
    <property type="entry name" value="Tscrpt_reg_IclR_N"/>
</dbReference>
<sequence>MDAGDKENGRRIASIIKAFDIIEELEESGSMTASELAAARDMPVSTAYVYLQTLAETGYVIEEEREYRLSLQFLRTGGQIRQRLGVFQYAQSEMLDLCWTVGERVGLGVEENGHRVQIWQIDGEQSEYDDNYVGEHTYMHWTALGKMLIASMDDDEIERTIDRYGLPRATEHTITDADVLFEEIEQIREQGYATEDEERKPGMRSISVPLTDTEGNTWAALGIAAAKTRMGPSTCSQYLRMLQEKANLISLRYNY</sequence>
<dbReference type="InterPro" id="IPR014757">
    <property type="entry name" value="Tscrpt_reg_IclR_C"/>
</dbReference>
<keyword evidence="2 6" id="KW-0238">DNA-binding</keyword>
<dbReference type="PROSITE" id="PS51078">
    <property type="entry name" value="ICLR_ED"/>
    <property type="match status" value="1"/>
</dbReference>
<dbReference type="GO" id="GO:0003677">
    <property type="term" value="F:DNA binding"/>
    <property type="evidence" value="ECO:0007669"/>
    <property type="project" value="UniProtKB-KW"/>
</dbReference>
<evidence type="ECO:0000259" key="4">
    <source>
        <dbReference type="PROSITE" id="PS51077"/>
    </source>
</evidence>
<dbReference type="EMBL" id="BMOQ01000008">
    <property type="protein sequence ID" value="GGN24543.1"/>
    <property type="molecule type" value="Genomic_DNA"/>
</dbReference>
<dbReference type="PANTHER" id="PTHR30136:SF35">
    <property type="entry name" value="HTH-TYPE TRANSCRIPTIONAL REGULATOR RV1719"/>
    <property type="match status" value="1"/>
</dbReference>
<feature type="domain" description="IclR-ED" evidence="5">
    <location>
        <begin position="72"/>
        <end position="255"/>
    </location>
</feature>
<keyword evidence="7" id="KW-1185">Reference proteome</keyword>
<dbReference type="Gene3D" id="1.10.10.10">
    <property type="entry name" value="Winged helix-like DNA-binding domain superfamily/Winged helix DNA-binding domain"/>
    <property type="match status" value="1"/>
</dbReference>
<dbReference type="RefSeq" id="WP_188879767.1">
    <property type="nucleotide sequence ID" value="NZ_BMOQ01000008.1"/>
</dbReference>
<dbReference type="SUPFAM" id="SSF46785">
    <property type="entry name" value="Winged helix' DNA-binding domain"/>
    <property type="match status" value="1"/>
</dbReference>
<dbReference type="InterPro" id="IPR036388">
    <property type="entry name" value="WH-like_DNA-bd_sf"/>
</dbReference>
<dbReference type="PANTHER" id="PTHR30136">
    <property type="entry name" value="HELIX-TURN-HELIX TRANSCRIPTIONAL REGULATOR, ICLR FAMILY"/>
    <property type="match status" value="1"/>
</dbReference>
<dbReference type="InterPro" id="IPR036390">
    <property type="entry name" value="WH_DNA-bd_sf"/>
</dbReference>
<evidence type="ECO:0000313" key="7">
    <source>
        <dbReference type="Proteomes" id="UP000608850"/>
    </source>
</evidence>
<evidence type="ECO:0000256" key="2">
    <source>
        <dbReference type="ARBA" id="ARBA00023125"/>
    </source>
</evidence>
<accession>A0A830GEF6</accession>
<organism evidence="6 7">
    <name type="scientific">Halarchaeum nitratireducens</name>
    <dbReference type="NCBI Taxonomy" id="489913"/>
    <lineage>
        <taxon>Archaea</taxon>
        <taxon>Methanobacteriati</taxon>
        <taxon>Methanobacteriota</taxon>
        <taxon>Stenosarchaea group</taxon>
        <taxon>Halobacteria</taxon>
        <taxon>Halobacteriales</taxon>
        <taxon>Halobacteriaceae</taxon>
    </lineage>
</organism>
<feature type="domain" description="HTH iclR-type" evidence="4">
    <location>
        <begin position="12"/>
        <end position="71"/>
    </location>
</feature>
<dbReference type="GO" id="GO:0045892">
    <property type="term" value="P:negative regulation of DNA-templated transcription"/>
    <property type="evidence" value="ECO:0007669"/>
    <property type="project" value="TreeGrafter"/>
</dbReference>
<dbReference type="Pfam" id="PF09339">
    <property type="entry name" value="HTH_IclR"/>
    <property type="match status" value="1"/>
</dbReference>
<gene>
    <name evidence="6" type="ORF">GCM10009021_27920</name>
</gene>
<dbReference type="SUPFAM" id="SSF55781">
    <property type="entry name" value="GAF domain-like"/>
    <property type="match status" value="1"/>
</dbReference>
<keyword evidence="1" id="KW-0805">Transcription regulation</keyword>
<dbReference type="Proteomes" id="UP000608850">
    <property type="component" value="Unassembled WGS sequence"/>
</dbReference>
<comment type="caution">
    <text evidence="6">The sequence shown here is derived from an EMBL/GenBank/DDBJ whole genome shotgun (WGS) entry which is preliminary data.</text>
</comment>
<evidence type="ECO:0000259" key="5">
    <source>
        <dbReference type="PROSITE" id="PS51078"/>
    </source>
</evidence>
<reference evidence="6 7" key="1">
    <citation type="journal article" date="2019" name="Int. J. Syst. Evol. Microbiol.">
        <title>The Global Catalogue of Microorganisms (GCM) 10K type strain sequencing project: providing services to taxonomists for standard genome sequencing and annotation.</title>
        <authorList>
            <consortium name="The Broad Institute Genomics Platform"/>
            <consortium name="The Broad Institute Genome Sequencing Center for Infectious Disease"/>
            <person name="Wu L."/>
            <person name="Ma J."/>
        </authorList>
    </citation>
    <scope>NUCLEOTIDE SEQUENCE [LARGE SCALE GENOMIC DNA]</scope>
    <source>
        <strain evidence="6 7">JCM 16331</strain>
    </source>
</reference>